<dbReference type="AlphaFoldDB" id="A0A285BWZ5"/>
<sequence>MKPGPVPKKNNVTELKTVGDNKPKYLAPECPAHVTGAAKQEWLRIILLLEKYKLITDIDTAALALYCVAYGRWQEAEKRIRENKADGGDGMIITSPNGYPIQNPYLIVANRAMEDCYKYLQQFGLSPAARTRVTPGLQGDLFASDEPGKNYLT</sequence>
<dbReference type="EMBL" id="LT907782">
    <property type="protein sequence ID" value="SNX59739.1"/>
    <property type="molecule type" value="Genomic_DNA"/>
</dbReference>
<evidence type="ECO:0000313" key="1">
    <source>
        <dbReference type="EMBL" id="SNX59739.1"/>
    </source>
</evidence>
<dbReference type="InterPro" id="IPR006448">
    <property type="entry name" value="Phage_term_ssu_P27"/>
</dbReference>
<dbReference type="NCBIfam" id="TIGR01558">
    <property type="entry name" value="sm_term_P27"/>
    <property type="match status" value="1"/>
</dbReference>
<dbReference type="Pfam" id="PF05119">
    <property type="entry name" value="Terminase_4"/>
    <property type="match status" value="1"/>
</dbReference>
<organism evidence="1 2">
    <name type="scientific">Nitrosomonas ureae</name>
    <dbReference type="NCBI Taxonomy" id="44577"/>
    <lineage>
        <taxon>Bacteria</taxon>
        <taxon>Pseudomonadati</taxon>
        <taxon>Pseudomonadota</taxon>
        <taxon>Betaproteobacteria</taxon>
        <taxon>Nitrosomonadales</taxon>
        <taxon>Nitrosomonadaceae</taxon>
        <taxon>Nitrosomonas</taxon>
    </lineage>
</organism>
<proteinExistence type="predicted"/>
<dbReference type="OrthoDB" id="6010489at2"/>
<reference evidence="1 2" key="1">
    <citation type="submission" date="2017-08" db="EMBL/GenBank/DDBJ databases">
        <authorList>
            <person name="de Groot N.N."/>
        </authorList>
    </citation>
    <scope>NUCLEOTIDE SEQUENCE [LARGE SCALE GENOMIC DNA]</scope>
    <source>
        <strain evidence="1 2">Nm15</strain>
    </source>
</reference>
<protein>
    <submittedName>
        <fullName evidence="1">Phage terminase, small subunit, putative, P27 family</fullName>
    </submittedName>
</protein>
<accession>A0A285BWZ5</accession>
<dbReference type="RefSeq" id="WP_096292451.1">
    <property type="nucleotide sequence ID" value="NZ_LT907782.1"/>
</dbReference>
<dbReference type="Proteomes" id="UP000242498">
    <property type="component" value="Chromosome I"/>
</dbReference>
<gene>
    <name evidence="1" type="ORF">SAMN06296273_1174</name>
</gene>
<name>A0A285BWZ5_9PROT</name>
<evidence type="ECO:0000313" key="2">
    <source>
        <dbReference type="Proteomes" id="UP000242498"/>
    </source>
</evidence>